<dbReference type="GO" id="GO:0050538">
    <property type="term" value="F:N-carbamoyl-L-amino-acid hydrolase activity"/>
    <property type="evidence" value="ECO:0007669"/>
    <property type="project" value="UniProtKB-EC"/>
</dbReference>
<evidence type="ECO:0000259" key="5">
    <source>
        <dbReference type="Pfam" id="PF07687"/>
    </source>
</evidence>
<dbReference type="PIRSF" id="PIRSF001235">
    <property type="entry name" value="Amidase_carbamoylase"/>
    <property type="match status" value="1"/>
</dbReference>
<feature type="binding site" evidence="4">
    <location>
        <position position="215"/>
    </location>
    <ligand>
        <name>allantoate</name>
        <dbReference type="ChEBI" id="CHEBI:17536"/>
    </ligand>
</feature>
<dbReference type="SUPFAM" id="SSF55031">
    <property type="entry name" value="Bacterial exopeptidase dimerisation domain"/>
    <property type="match status" value="1"/>
</dbReference>
<reference evidence="6 7" key="1">
    <citation type="journal article" date="2010" name="Stand. Genomic Sci.">
        <title>Complete genome sequence of Denitrovibrio acetiphilus type strain (N2460).</title>
        <authorList>
            <person name="Kiss H."/>
            <person name="Lang E."/>
            <person name="Lapidus A."/>
            <person name="Copeland A."/>
            <person name="Nolan M."/>
            <person name="Glavina Del Rio T."/>
            <person name="Chen F."/>
            <person name="Lucas S."/>
            <person name="Tice H."/>
            <person name="Cheng J.F."/>
            <person name="Han C."/>
            <person name="Goodwin L."/>
            <person name="Pitluck S."/>
            <person name="Liolios K."/>
            <person name="Pati A."/>
            <person name="Ivanova N."/>
            <person name="Mavromatis K."/>
            <person name="Chen A."/>
            <person name="Palaniappan K."/>
            <person name="Land M."/>
            <person name="Hauser L."/>
            <person name="Chang Y.J."/>
            <person name="Jeffries C.D."/>
            <person name="Detter J.C."/>
            <person name="Brettin T."/>
            <person name="Spring S."/>
            <person name="Rohde M."/>
            <person name="Goker M."/>
            <person name="Woyke T."/>
            <person name="Bristow J."/>
            <person name="Eisen J.A."/>
            <person name="Markowitz V."/>
            <person name="Hugenholtz P."/>
            <person name="Kyrpides N.C."/>
            <person name="Klenk H.P."/>
        </authorList>
    </citation>
    <scope>NUCLEOTIDE SEQUENCE [LARGE SCALE GENOMIC DNA]</scope>
    <source>
        <strain evidence="7">DSM 12809 / NBRC 114555 / N2460</strain>
    </source>
</reference>
<dbReference type="Gene3D" id="3.40.630.10">
    <property type="entry name" value="Zn peptidases"/>
    <property type="match status" value="1"/>
</dbReference>
<dbReference type="Pfam" id="PF07687">
    <property type="entry name" value="M20_dimer"/>
    <property type="match status" value="1"/>
</dbReference>
<evidence type="ECO:0000256" key="2">
    <source>
        <dbReference type="ARBA" id="ARBA00022801"/>
    </source>
</evidence>
<dbReference type="HOGENOM" id="CLU_024588_6_0_0"/>
<dbReference type="KEGG" id="dap:Dacet_2061"/>
<evidence type="ECO:0000256" key="1">
    <source>
        <dbReference type="ARBA" id="ARBA00006153"/>
    </source>
</evidence>
<comment type="similarity">
    <text evidence="1">Belongs to the peptidase M20 family.</text>
</comment>
<dbReference type="EMBL" id="CP001968">
    <property type="protein sequence ID" value="ADD68824.1"/>
    <property type="molecule type" value="Genomic_DNA"/>
</dbReference>
<feature type="binding site" evidence="3">
    <location>
        <position position="90"/>
    </location>
    <ligand>
        <name>Zn(2+)</name>
        <dbReference type="ChEBI" id="CHEBI:29105"/>
        <label>1</label>
    </ligand>
</feature>
<feature type="binding site" evidence="4">
    <location>
        <position position="289"/>
    </location>
    <ligand>
        <name>allantoate</name>
        <dbReference type="ChEBI" id="CHEBI:17536"/>
    </ligand>
</feature>
<dbReference type="GO" id="GO:0016813">
    <property type="term" value="F:hydrolase activity, acting on carbon-nitrogen (but not peptide) bonds, in linear amidines"/>
    <property type="evidence" value="ECO:0007669"/>
    <property type="project" value="InterPro"/>
</dbReference>
<keyword evidence="7" id="KW-1185">Reference proteome</keyword>
<dbReference type="Gene3D" id="3.30.70.360">
    <property type="match status" value="1"/>
</dbReference>
<dbReference type="PANTHER" id="PTHR32494">
    <property type="entry name" value="ALLANTOATE DEIMINASE-RELATED"/>
    <property type="match status" value="1"/>
</dbReference>
<feature type="binding site" evidence="3">
    <location>
        <position position="125"/>
    </location>
    <ligand>
        <name>Zn(2+)</name>
        <dbReference type="ChEBI" id="CHEBI:29105"/>
        <label>2</label>
    </ligand>
</feature>
<dbReference type="eggNOG" id="COG0624">
    <property type="taxonomic scope" value="Bacteria"/>
</dbReference>
<dbReference type="OrthoDB" id="9808195at2"/>
<dbReference type="Proteomes" id="UP000002012">
    <property type="component" value="Chromosome"/>
</dbReference>
<dbReference type="PANTHER" id="PTHR32494:SF5">
    <property type="entry name" value="ALLANTOATE AMIDOHYDROLASE"/>
    <property type="match status" value="1"/>
</dbReference>
<dbReference type="FunCoup" id="D4H1R4">
    <property type="interactions" value="173"/>
</dbReference>
<comment type="cofactor">
    <cofactor evidence="3">
        <name>Zn(2+)</name>
        <dbReference type="ChEBI" id="CHEBI:29105"/>
    </cofactor>
    <text evidence="3">Binds 2 Zn(2+) ions per subunit.</text>
</comment>
<name>D4H1R4_DENA2</name>
<accession>D4H1R4</accession>
<keyword evidence="2 6" id="KW-0378">Hydrolase</keyword>
<keyword evidence="3" id="KW-0862">Zinc</keyword>
<dbReference type="GO" id="GO:0046872">
    <property type="term" value="F:metal ion binding"/>
    <property type="evidence" value="ECO:0007669"/>
    <property type="project" value="UniProtKB-KW"/>
</dbReference>
<gene>
    <name evidence="6" type="ordered locus">Dacet_2061</name>
</gene>
<evidence type="ECO:0000256" key="3">
    <source>
        <dbReference type="PIRSR" id="PIRSR001235-1"/>
    </source>
</evidence>
<dbReference type="EC" id="3.5.1.87" evidence="6"/>
<evidence type="ECO:0000313" key="6">
    <source>
        <dbReference type="EMBL" id="ADD68824.1"/>
    </source>
</evidence>
<dbReference type="NCBIfam" id="TIGR01879">
    <property type="entry name" value="hydantase"/>
    <property type="match status" value="1"/>
</dbReference>
<dbReference type="InterPro" id="IPR001261">
    <property type="entry name" value="ArgE/DapE_CS"/>
</dbReference>
<feature type="binding site" evidence="3">
    <location>
        <position position="79"/>
    </location>
    <ligand>
        <name>Zn(2+)</name>
        <dbReference type="ChEBI" id="CHEBI:29105"/>
        <label>1</label>
    </ligand>
</feature>
<feature type="domain" description="Peptidase M20 dimerisation" evidence="5">
    <location>
        <begin position="215"/>
        <end position="313"/>
    </location>
</feature>
<dbReference type="STRING" id="522772.Dacet_2061"/>
<dbReference type="PaxDb" id="522772-Dacet_2061"/>
<feature type="binding site" evidence="4">
    <location>
        <position position="276"/>
    </location>
    <ligand>
        <name>allantoate</name>
        <dbReference type="ChEBI" id="CHEBI:17536"/>
    </ligand>
</feature>
<feature type="binding site" evidence="3">
    <location>
        <position position="383"/>
    </location>
    <ligand>
        <name>Zn(2+)</name>
        <dbReference type="ChEBI" id="CHEBI:29105"/>
        <label>2</label>
    </ligand>
</feature>
<proteinExistence type="inferred from homology"/>
<dbReference type="InterPro" id="IPR036264">
    <property type="entry name" value="Bact_exopeptidase_dim_dom"/>
</dbReference>
<feature type="binding site" evidence="3">
    <location>
        <position position="190"/>
    </location>
    <ligand>
        <name>Zn(2+)</name>
        <dbReference type="ChEBI" id="CHEBI:29105"/>
        <label>1</label>
    </ligand>
</feature>
<dbReference type="CDD" id="cd03884">
    <property type="entry name" value="M20_bAS"/>
    <property type="match status" value="1"/>
</dbReference>
<evidence type="ECO:0000256" key="4">
    <source>
        <dbReference type="PIRSR" id="PIRSR001235-2"/>
    </source>
</evidence>
<dbReference type="InterPro" id="IPR010158">
    <property type="entry name" value="Amidase_Cbmase"/>
</dbReference>
<feature type="binding site" evidence="3">
    <location>
        <position position="90"/>
    </location>
    <ligand>
        <name>Zn(2+)</name>
        <dbReference type="ChEBI" id="CHEBI:29105"/>
        <label>2</label>
    </ligand>
</feature>
<dbReference type="Pfam" id="PF01546">
    <property type="entry name" value="Peptidase_M20"/>
    <property type="match status" value="1"/>
</dbReference>
<dbReference type="SUPFAM" id="SSF53187">
    <property type="entry name" value="Zn-dependent exopeptidases"/>
    <property type="match status" value="1"/>
</dbReference>
<sequence>MKINPERFKKDFAELKQFGLLENGGVTRVSFSEEDMAARAWLEKAMEDAGLEVSIDAFGNMRGCRAGTEDLPAVMVGSHIDTVPEGGHYDGVIGVLSALEIVRTLNDGNVKTRRPVEVVNFSSEESSRFGVATLGSKAMEGKLNLALLNKLKDKNGISLYEALKGCGYDADHIESAKVDPKSIYAFLEMHIEQGPVLEAKKYPVGIVTSIAAPTRFKVTIKGLADHSGNTPMGMRKDALAGASELVLGVERIASSEAGEKTVGTVGYLYVTPGAMNVVPGKVELGIDIRDVSMEDKNKAVQAVKDLIADIAERRHLDIEYEQLCNDEPVALSDRVISTLQETADEMGISYLSMPSGAGHDAMNMAHFTEVGMIFVPSAKGISHNIEEHTSMDEVCFGADLLLKATIKLAGE</sequence>
<dbReference type="PROSITE" id="PS00758">
    <property type="entry name" value="ARGE_DAPE_CPG2_1"/>
    <property type="match status" value="1"/>
</dbReference>
<dbReference type="NCBIfam" id="NF006771">
    <property type="entry name" value="PRK09290.1-5"/>
    <property type="match status" value="1"/>
</dbReference>
<dbReference type="RefSeq" id="WP_013011328.1">
    <property type="nucleotide sequence ID" value="NC_013943.1"/>
</dbReference>
<dbReference type="AlphaFoldDB" id="D4H1R4"/>
<keyword evidence="3" id="KW-0479">Metal-binding</keyword>
<dbReference type="InParanoid" id="D4H1R4"/>
<dbReference type="InterPro" id="IPR002933">
    <property type="entry name" value="Peptidase_M20"/>
</dbReference>
<organism evidence="6 7">
    <name type="scientific">Denitrovibrio acetiphilus (strain DSM 12809 / NBRC 114555 / N2460)</name>
    <dbReference type="NCBI Taxonomy" id="522772"/>
    <lineage>
        <taxon>Bacteria</taxon>
        <taxon>Pseudomonadati</taxon>
        <taxon>Deferribacterota</taxon>
        <taxon>Deferribacteres</taxon>
        <taxon>Deferribacterales</taxon>
        <taxon>Geovibrionaceae</taxon>
        <taxon>Denitrovibrio</taxon>
    </lineage>
</organism>
<protein>
    <submittedName>
        <fullName evidence="6">Amidase, hydantoinase/carbamoylase family</fullName>
        <ecNumber evidence="6">3.5.1.87</ecNumber>
    </submittedName>
</protein>
<evidence type="ECO:0000313" key="7">
    <source>
        <dbReference type="Proteomes" id="UP000002012"/>
    </source>
</evidence>
<dbReference type="InterPro" id="IPR011650">
    <property type="entry name" value="Peptidase_M20_dimer"/>
</dbReference>